<feature type="binding site" evidence="14">
    <location>
        <position position="185"/>
    </location>
    <ligand>
        <name>Mg(2+)</name>
        <dbReference type="ChEBI" id="CHEBI:18420"/>
    </ligand>
</feature>
<comment type="catalytic activity">
    <reaction evidence="16">
        <text>a phosphate monoester + H2O = an alcohol + phosphate</text>
        <dbReference type="Rhea" id="RHEA:15017"/>
        <dbReference type="ChEBI" id="CHEBI:15377"/>
        <dbReference type="ChEBI" id="CHEBI:30879"/>
        <dbReference type="ChEBI" id="CHEBI:43474"/>
        <dbReference type="ChEBI" id="CHEBI:67140"/>
        <dbReference type="EC" id="3.1.3.1"/>
    </reaction>
</comment>
<keyword evidence="4" id="KW-1003">Cell membrane</keyword>
<keyword evidence="12" id="KW-0449">Lipoprotein</keyword>
<dbReference type="CDD" id="cd16012">
    <property type="entry name" value="ALP"/>
    <property type="match status" value="1"/>
</dbReference>
<name>A0AA38HZP6_9CUCU</name>
<comment type="cofactor">
    <cofactor evidence="14">
        <name>Mg(2+)</name>
        <dbReference type="ChEBI" id="CHEBI:18420"/>
    </cofactor>
    <text evidence="14">Binds 1 Mg(2+) ion.</text>
</comment>
<dbReference type="EMBL" id="JALNTZ010000007">
    <property type="protein sequence ID" value="KAJ3645656.1"/>
    <property type="molecule type" value="Genomic_DNA"/>
</dbReference>
<feature type="binding site" evidence="14">
    <location>
        <position position="187"/>
    </location>
    <ligand>
        <name>Mg(2+)</name>
        <dbReference type="ChEBI" id="CHEBI:18420"/>
    </ligand>
</feature>
<evidence type="ECO:0000256" key="2">
    <source>
        <dbReference type="ARBA" id="ARBA00005984"/>
    </source>
</evidence>
<dbReference type="Gene3D" id="3.40.720.10">
    <property type="entry name" value="Alkaline Phosphatase, subunit A"/>
    <property type="match status" value="1"/>
</dbReference>
<comment type="similarity">
    <text evidence="2 15">Belongs to the alkaline phosphatase family.</text>
</comment>
<feature type="binding site" evidence="14">
    <location>
        <position position="466"/>
    </location>
    <ligand>
        <name>Zn(2+)</name>
        <dbReference type="ChEBI" id="CHEBI:29105"/>
        <label>2</label>
    </ligand>
</feature>
<evidence type="ECO:0000256" key="5">
    <source>
        <dbReference type="ARBA" id="ARBA00022622"/>
    </source>
</evidence>
<dbReference type="FunFam" id="3.40.720.10:FF:000008">
    <property type="entry name" value="Alkaline phosphatase"/>
    <property type="match status" value="1"/>
</dbReference>
<evidence type="ECO:0000256" key="4">
    <source>
        <dbReference type="ARBA" id="ARBA00022475"/>
    </source>
</evidence>
<evidence type="ECO:0000256" key="13">
    <source>
        <dbReference type="PIRSR" id="PIRSR601952-1"/>
    </source>
</evidence>
<dbReference type="GO" id="GO:0005886">
    <property type="term" value="C:plasma membrane"/>
    <property type="evidence" value="ECO:0007669"/>
    <property type="project" value="UniProtKB-SubCell"/>
</dbReference>
<dbReference type="InterPro" id="IPR018299">
    <property type="entry name" value="Alkaline_phosphatase_AS"/>
</dbReference>
<feature type="binding site" evidence="14">
    <location>
        <position position="78"/>
    </location>
    <ligand>
        <name>Zn(2+)</name>
        <dbReference type="ChEBI" id="CHEBI:29105"/>
        <label>2</label>
    </ligand>
</feature>
<keyword evidence="20" id="KW-1185">Reference proteome</keyword>
<feature type="binding site" evidence="14">
    <location>
        <position position="343"/>
    </location>
    <ligand>
        <name>Mg(2+)</name>
        <dbReference type="ChEBI" id="CHEBI:18420"/>
    </ligand>
</feature>
<keyword evidence="10 17" id="KW-0472">Membrane</keyword>
<dbReference type="Pfam" id="PF00245">
    <property type="entry name" value="Alk_phosphatase"/>
    <property type="match status" value="1"/>
</dbReference>
<feature type="binding site" evidence="14">
    <location>
        <position position="348"/>
    </location>
    <ligand>
        <name>Zn(2+)</name>
        <dbReference type="ChEBI" id="CHEBI:29105"/>
        <label>2</label>
    </ligand>
</feature>
<evidence type="ECO:0000256" key="7">
    <source>
        <dbReference type="ARBA" id="ARBA00022801"/>
    </source>
</evidence>
<evidence type="ECO:0000256" key="9">
    <source>
        <dbReference type="ARBA" id="ARBA00022842"/>
    </source>
</evidence>
<dbReference type="InterPro" id="IPR001952">
    <property type="entry name" value="Alkaline_phosphatase"/>
</dbReference>
<sequence length="540" mass="59159">MLKFVILSICCLLTEARPDHLSDRVMHPHPKKSFEKYNSNEENTADFWKTNAIKTLKQAVAAEHNTNVAKNVILFMGDGMSIPTLAATRVYMGGENFELSFEKFPYTAVSKTYCVNYQVADSACTATAYLGGVKANLGTVGVTASVDWEDCNAMTNTSNNVDSIAQWAQVKGKSTGFVTTARVTHASPAGVFGHSAQRDWETDTDIINDGKNASVCTDLATQLVTEDVGKNLNVIMGGGRYAFLPKGTKGDEDDEGYRSDGVNLIEKWKELKESEQAEYIWNREQLLALKPEETDYVLGLFESDHCPFHLERDEALDPTLTEMTEAAINILSKNSEGYFLFVEGARIDMGHHQAMAHLALEETAEFSRAIERAVNITSENDTLIVVTADHAHTMSISGYPFRGNDILGTEGEAADDGLPFTTINYANGPGYQQPSKNGSRHNISEDDLSNIEYRFSAIFPLDSETHGGDDVLVFAKGPWAHLFRGVIEQNVIPHIMGYASCLGDSNVTACDDNNDVPVSAGTVFTSIYVFVVLALGCLFI</sequence>
<gene>
    <name evidence="19" type="ORF">Zmor_023297</name>
</gene>
<keyword evidence="5" id="KW-0336">GPI-anchor</keyword>
<comment type="subcellular location">
    <subcellularLocation>
        <location evidence="1">Cell membrane</location>
        <topology evidence="1">Lipid-anchor</topology>
        <topology evidence="1">GPI-anchor</topology>
    </subcellularLocation>
</comment>
<keyword evidence="9 14" id="KW-0460">Magnesium</keyword>
<keyword evidence="11" id="KW-0325">Glycoprotein</keyword>
<dbReference type="PANTHER" id="PTHR11596:SF91">
    <property type="entry name" value="ALKALINE PHOSPHATASE-RELATED"/>
    <property type="match status" value="1"/>
</dbReference>
<protein>
    <recommendedName>
        <fullName evidence="3 16">Alkaline phosphatase</fullName>
        <ecNumber evidence="3 16">3.1.3.1</ecNumber>
    </recommendedName>
</protein>
<organism evidence="19 20">
    <name type="scientific">Zophobas morio</name>
    <dbReference type="NCBI Taxonomy" id="2755281"/>
    <lineage>
        <taxon>Eukaryota</taxon>
        <taxon>Metazoa</taxon>
        <taxon>Ecdysozoa</taxon>
        <taxon>Arthropoda</taxon>
        <taxon>Hexapoda</taxon>
        <taxon>Insecta</taxon>
        <taxon>Pterygota</taxon>
        <taxon>Neoptera</taxon>
        <taxon>Endopterygota</taxon>
        <taxon>Coleoptera</taxon>
        <taxon>Polyphaga</taxon>
        <taxon>Cucujiformia</taxon>
        <taxon>Tenebrionidae</taxon>
        <taxon>Zophobas</taxon>
    </lineage>
</organism>
<feature type="binding site" evidence="14">
    <location>
        <position position="78"/>
    </location>
    <ligand>
        <name>Mg(2+)</name>
        <dbReference type="ChEBI" id="CHEBI:18420"/>
    </ligand>
</feature>
<accession>A0AA38HZP6</accession>
<evidence type="ECO:0000256" key="12">
    <source>
        <dbReference type="ARBA" id="ARBA00023288"/>
    </source>
</evidence>
<evidence type="ECO:0000256" key="14">
    <source>
        <dbReference type="PIRSR" id="PIRSR601952-2"/>
    </source>
</evidence>
<dbReference type="GO" id="GO:0098552">
    <property type="term" value="C:side of membrane"/>
    <property type="evidence" value="ECO:0007669"/>
    <property type="project" value="UniProtKB-KW"/>
</dbReference>
<evidence type="ECO:0000256" key="15">
    <source>
        <dbReference type="RuleBase" id="RU003946"/>
    </source>
</evidence>
<feature type="binding site" evidence="14">
    <location>
        <position position="352"/>
    </location>
    <ligand>
        <name>Zn(2+)</name>
        <dbReference type="ChEBI" id="CHEBI:29105"/>
        <label>2</label>
    </ligand>
</feature>
<dbReference type="GO" id="GO:0046872">
    <property type="term" value="F:metal ion binding"/>
    <property type="evidence" value="ECO:0007669"/>
    <property type="project" value="UniProtKB-KW"/>
</dbReference>
<keyword evidence="18" id="KW-0732">Signal</keyword>
<keyword evidence="17" id="KW-1133">Transmembrane helix</keyword>
<feature type="signal peptide" evidence="18">
    <location>
        <begin position="1"/>
        <end position="16"/>
    </location>
</feature>
<dbReference type="PRINTS" id="PR00113">
    <property type="entry name" value="ALKPHPHTASE"/>
</dbReference>
<feature type="chain" id="PRO_5041467678" description="Alkaline phosphatase" evidence="18">
    <location>
        <begin position="17"/>
        <end position="540"/>
    </location>
</feature>
<keyword evidence="7 16" id="KW-0378">Hydrolase</keyword>
<comment type="cofactor">
    <cofactor evidence="14">
        <name>Zn(2+)</name>
        <dbReference type="ChEBI" id="CHEBI:29105"/>
    </cofactor>
    <text evidence="14">Binds 2 Zn(2+) ions.</text>
</comment>
<evidence type="ECO:0000256" key="10">
    <source>
        <dbReference type="ARBA" id="ARBA00023136"/>
    </source>
</evidence>
<dbReference type="Proteomes" id="UP001168821">
    <property type="component" value="Unassembled WGS sequence"/>
</dbReference>
<evidence type="ECO:0000256" key="18">
    <source>
        <dbReference type="SAM" id="SignalP"/>
    </source>
</evidence>
<evidence type="ECO:0000256" key="17">
    <source>
        <dbReference type="SAM" id="Phobius"/>
    </source>
</evidence>
<evidence type="ECO:0000256" key="1">
    <source>
        <dbReference type="ARBA" id="ARBA00004609"/>
    </source>
</evidence>
<evidence type="ECO:0000256" key="6">
    <source>
        <dbReference type="ARBA" id="ARBA00022723"/>
    </source>
</evidence>
<dbReference type="EC" id="3.1.3.1" evidence="3 16"/>
<reference evidence="19" key="1">
    <citation type="journal article" date="2023" name="G3 (Bethesda)">
        <title>Whole genome assemblies of Zophobas morio and Tenebrio molitor.</title>
        <authorList>
            <person name="Kaur S."/>
            <person name="Stinson S.A."/>
            <person name="diCenzo G.C."/>
        </authorList>
    </citation>
    <scope>NUCLEOTIDE SEQUENCE</scope>
    <source>
        <strain evidence="19">QUZm001</strain>
    </source>
</reference>
<evidence type="ECO:0000313" key="19">
    <source>
        <dbReference type="EMBL" id="KAJ3645656.1"/>
    </source>
</evidence>
<evidence type="ECO:0000256" key="11">
    <source>
        <dbReference type="ARBA" id="ARBA00023180"/>
    </source>
</evidence>
<evidence type="ECO:0000256" key="8">
    <source>
        <dbReference type="ARBA" id="ARBA00022833"/>
    </source>
</evidence>
<keyword evidence="8 14" id="KW-0862">Zinc</keyword>
<feature type="active site" description="Phosphoserine intermediate" evidence="13">
    <location>
        <position position="122"/>
    </location>
</feature>
<evidence type="ECO:0000313" key="20">
    <source>
        <dbReference type="Proteomes" id="UP001168821"/>
    </source>
</evidence>
<evidence type="ECO:0000256" key="3">
    <source>
        <dbReference type="ARBA" id="ARBA00012647"/>
    </source>
</evidence>
<keyword evidence="6 14" id="KW-0479">Metal-binding</keyword>
<dbReference type="GO" id="GO:0004035">
    <property type="term" value="F:alkaline phosphatase activity"/>
    <property type="evidence" value="ECO:0007669"/>
    <property type="project" value="UniProtKB-EC"/>
</dbReference>
<keyword evidence="17" id="KW-0812">Transmembrane</keyword>
<dbReference type="PROSITE" id="PS00123">
    <property type="entry name" value="ALKALINE_PHOSPHATASE"/>
    <property type="match status" value="1"/>
</dbReference>
<proteinExistence type="inferred from homology"/>
<dbReference type="AlphaFoldDB" id="A0AA38HZP6"/>
<dbReference type="SMART" id="SM00098">
    <property type="entry name" value="alkPPc"/>
    <property type="match status" value="1"/>
</dbReference>
<feature type="binding site" evidence="14">
    <location>
        <position position="390"/>
    </location>
    <ligand>
        <name>Zn(2+)</name>
        <dbReference type="ChEBI" id="CHEBI:29105"/>
        <label>2</label>
    </ligand>
</feature>
<dbReference type="InterPro" id="IPR017850">
    <property type="entry name" value="Alkaline_phosphatase_core_sf"/>
</dbReference>
<evidence type="ECO:0000256" key="16">
    <source>
        <dbReference type="RuleBase" id="RU003947"/>
    </source>
</evidence>
<dbReference type="PANTHER" id="PTHR11596">
    <property type="entry name" value="ALKALINE PHOSPHATASE"/>
    <property type="match status" value="1"/>
</dbReference>
<feature type="transmembrane region" description="Helical" evidence="17">
    <location>
        <begin position="518"/>
        <end position="539"/>
    </location>
</feature>
<comment type="caution">
    <text evidence="19">The sequence shown here is derived from an EMBL/GenBank/DDBJ whole genome shotgun (WGS) entry which is preliminary data.</text>
</comment>
<feature type="binding site" evidence="14">
    <location>
        <position position="389"/>
    </location>
    <ligand>
        <name>Zn(2+)</name>
        <dbReference type="ChEBI" id="CHEBI:29105"/>
        <label>2</label>
    </ligand>
</feature>
<dbReference type="SUPFAM" id="SSF53649">
    <property type="entry name" value="Alkaline phosphatase-like"/>
    <property type="match status" value="1"/>
</dbReference>